<dbReference type="RefSeq" id="WP_090844070.1">
    <property type="nucleotide sequence ID" value="NZ_FMZL01000001.1"/>
</dbReference>
<gene>
    <name evidence="10" type="primary">murG</name>
    <name evidence="13" type="ORF">SAMN04487824_10123</name>
</gene>
<evidence type="ECO:0000256" key="2">
    <source>
        <dbReference type="ARBA" id="ARBA00022618"/>
    </source>
</evidence>
<sequence>MADSLRVAIAAGGTAGHINPALALAEELAARGHQVEFFGQPKKLESTLVPQAGFPFNPIDVTGFDRSRPWTLVSALWRMRAAQKTIGRHFGSSRPDVAVGFGAYIELPLINWCHAQGIPCVIHEQNSVPGLANKTSAAKVKTVCVSLPVAIDAFRGKVGPDTQIVVTGNPVRQSVIRADRAEGRRNLGIPKDATMLLVFGGSLGARHLNQGVAALKSKLLSRKDLYVIHSTGKGEYDSVVNELALTQDEAARWRVMPYIDRMGEALAAADLVLSRAGASSVAEIAALAVPSMLVPYPFATADHQTTNARYLVDAGAAVLLSDEKIDAPEFEDDLLGLVDDPARRQAMRDAARGLAQDKAALALADQVESAAALKA</sequence>
<feature type="binding site" evidence="10">
    <location>
        <position position="304"/>
    </location>
    <ligand>
        <name>UDP-N-acetyl-alpha-D-glucosamine</name>
        <dbReference type="ChEBI" id="CHEBI:57705"/>
    </ligand>
</feature>
<dbReference type="SUPFAM" id="SSF53756">
    <property type="entry name" value="UDP-Glycosyltransferase/glycogen phosphorylase"/>
    <property type="match status" value="1"/>
</dbReference>
<feature type="binding site" evidence="10">
    <location>
        <position position="259"/>
    </location>
    <ligand>
        <name>UDP-N-acetyl-alpha-D-glucosamine</name>
        <dbReference type="ChEBI" id="CHEBI:57705"/>
    </ligand>
</feature>
<evidence type="ECO:0000313" key="14">
    <source>
        <dbReference type="Proteomes" id="UP000198528"/>
    </source>
</evidence>
<comment type="caution">
    <text evidence="10">Lacks conserved residue(s) required for the propagation of feature annotation.</text>
</comment>
<evidence type="ECO:0000313" key="13">
    <source>
        <dbReference type="EMBL" id="SDB95624.1"/>
    </source>
</evidence>
<evidence type="ECO:0000256" key="10">
    <source>
        <dbReference type="HAMAP-Rule" id="MF_00033"/>
    </source>
</evidence>
<dbReference type="GO" id="GO:0051991">
    <property type="term" value="F:UDP-N-acetyl-D-glucosamine:N-acetylmuramoyl-L-alanyl-D-glutamyl-meso-2,6-diaminopimelyl-D-alanyl-D-alanine-diphosphoundecaprenol 4-beta-N-acetylglucosaminlytransferase activity"/>
    <property type="evidence" value="ECO:0007669"/>
    <property type="project" value="RHEA"/>
</dbReference>
<dbReference type="NCBIfam" id="TIGR01133">
    <property type="entry name" value="murG"/>
    <property type="match status" value="1"/>
</dbReference>
<keyword evidence="4 10" id="KW-0808">Transferase</keyword>
<dbReference type="InterPro" id="IPR006009">
    <property type="entry name" value="GlcNAc_MurG"/>
</dbReference>
<comment type="similarity">
    <text evidence="10">Belongs to the glycosyltransferase 28 family. MurG subfamily.</text>
</comment>
<dbReference type="Proteomes" id="UP000198528">
    <property type="component" value="Unassembled WGS sequence"/>
</dbReference>
<dbReference type="EC" id="2.4.1.227" evidence="10"/>
<dbReference type="AlphaFoldDB" id="A0A1G6HN48"/>
<evidence type="ECO:0000259" key="12">
    <source>
        <dbReference type="Pfam" id="PF04101"/>
    </source>
</evidence>
<evidence type="ECO:0000259" key="11">
    <source>
        <dbReference type="Pfam" id="PF03033"/>
    </source>
</evidence>
<dbReference type="EMBL" id="FMZL01000001">
    <property type="protein sequence ID" value="SDB95624.1"/>
    <property type="molecule type" value="Genomic_DNA"/>
</dbReference>
<feature type="binding site" evidence="10">
    <location>
        <begin position="14"/>
        <end position="16"/>
    </location>
    <ligand>
        <name>UDP-N-acetyl-alpha-D-glucosamine</name>
        <dbReference type="ChEBI" id="CHEBI:57705"/>
    </ligand>
</feature>
<proteinExistence type="inferred from homology"/>
<dbReference type="InterPro" id="IPR004276">
    <property type="entry name" value="GlycoTrans_28_N"/>
</dbReference>
<comment type="subcellular location">
    <subcellularLocation>
        <location evidence="10">Cell membrane</location>
        <topology evidence="10">Peripheral membrane protein</topology>
        <orientation evidence="10">Cytoplasmic side</orientation>
    </subcellularLocation>
</comment>
<keyword evidence="14" id="KW-1185">Reference proteome</keyword>
<keyword evidence="5 10" id="KW-0133">Cell shape</keyword>
<evidence type="ECO:0000256" key="6">
    <source>
        <dbReference type="ARBA" id="ARBA00022984"/>
    </source>
</evidence>
<comment type="catalytic activity">
    <reaction evidence="10">
        <text>di-trans,octa-cis-undecaprenyl diphospho-N-acetyl-alpha-D-muramoyl-L-alanyl-D-glutamyl-meso-2,6-diaminopimeloyl-D-alanyl-D-alanine + UDP-N-acetyl-alpha-D-glucosamine = di-trans,octa-cis-undecaprenyl diphospho-[N-acetyl-alpha-D-glucosaminyl-(1-&gt;4)]-N-acetyl-alpha-D-muramoyl-L-alanyl-D-glutamyl-meso-2,6-diaminopimeloyl-D-alanyl-D-alanine + UDP + H(+)</text>
        <dbReference type="Rhea" id="RHEA:31227"/>
        <dbReference type="ChEBI" id="CHEBI:15378"/>
        <dbReference type="ChEBI" id="CHEBI:57705"/>
        <dbReference type="ChEBI" id="CHEBI:58223"/>
        <dbReference type="ChEBI" id="CHEBI:61387"/>
        <dbReference type="ChEBI" id="CHEBI:61388"/>
        <dbReference type="EC" id="2.4.1.227"/>
    </reaction>
</comment>
<dbReference type="PANTHER" id="PTHR21015">
    <property type="entry name" value="UDP-N-ACETYLGLUCOSAMINE--N-ACETYLMURAMYL-(PENTAPEPTIDE) PYROPHOSPHORYL-UNDECAPRENOL N-ACETYLGLUCOSAMINE TRANSFERASE 1"/>
    <property type="match status" value="1"/>
</dbReference>
<keyword evidence="2 10" id="KW-0132">Cell division</keyword>
<dbReference type="GO" id="GO:0005886">
    <property type="term" value="C:plasma membrane"/>
    <property type="evidence" value="ECO:0007669"/>
    <property type="project" value="UniProtKB-SubCell"/>
</dbReference>
<organism evidence="13 14">
    <name type="scientific">Parafannyhessea umbonata</name>
    <dbReference type="NCBI Taxonomy" id="604330"/>
    <lineage>
        <taxon>Bacteria</taxon>
        <taxon>Bacillati</taxon>
        <taxon>Actinomycetota</taxon>
        <taxon>Coriobacteriia</taxon>
        <taxon>Coriobacteriales</taxon>
        <taxon>Atopobiaceae</taxon>
        <taxon>Parafannyhessea</taxon>
    </lineage>
</organism>
<name>A0A1G6HN48_9ACTN</name>
<evidence type="ECO:0000256" key="9">
    <source>
        <dbReference type="ARBA" id="ARBA00023316"/>
    </source>
</evidence>
<accession>A0A1G6HN48</accession>
<evidence type="ECO:0000256" key="4">
    <source>
        <dbReference type="ARBA" id="ARBA00022679"/>
    </source>
</evidence>
<dbReference type="PANTHER" id="PTHR21015:SF22">
    <property type="entry name" value="GLYCOSYLTRANSFERASE"/>
    <property type="match status" value="1"/>
</dbReference>
<dbReference type="Pfam" id="PF04101">
    <property type="entry name" value="Glyco_tran_28_C"/>
    <property type="match status" value="1"/>
</dbReference>
<dbReference type="GO" id="GO:0051301">
    <property type="term" value="P:cell division"/>
    <property type="evidence" value="ECO:0007669"/>
    <property type="project" value="UniProtKB-KW"/>
</dbReference>
<evidence type="ECO:0000256" key="7">
    <source>
        <dbReference type="ARBA" id="ARBA00023136"/>
    </source>
</evidence>
<keyword evidence="8 10" id="KW-0131">Cell cycle</keyword>
<dbReference type="GO" id="GO:0050511">
    <property type="term" value="F:undecaprenyldiphospho-muramoylpentapeptide beta-N-acetylglucosaminyltransferase activity"/>
    <property type="evidence" value="ECO:0007669"/>
    <property type="project" value="UniProtKB-UniRule"/>
</dbReference>
<evidence type="ECO:0000256" key="8">
    <source>
        <dbReference type="ARBA" id="ARBA00023306"/>
    </source>
</evidence>
<dbReference type="GO" id="GO:0071555">
    <property type="term" value="P:cell wall organization"/>
    <property type="evidence" value="ECO:0007669"/>
    <property type="project" value="UniProtKB-KW"/>
</dbReference>
<dbReference type="GO" id="GO:0008360">
    <property type="term" value="P:regulation of cell shape"/>
    <property type="evidence" value="ECO:0007669"/>
    <property type="project" value="UniProtKB-KW"/>
</dbReference>
<keyword evidence="6 10" id="KW-0573">Peptidoglycan synthesis</keyword>
<dbReference type="Pfam" id="PF03033">
    <property type="entry name" value="Glyco_transf_28"/>
    <property type="match status" value="1"/>
</dbReference>
<dbReference type="GO" id="GO:0009252">
    <property type="term" value="P:peptidoglycan biosynthetic process"/>
    <property type="evidence" value="ECO:0007669"/>
    <property type="project" value="UniProtKB-UniRule"/>
</dbReference>
<evidence type="ECO:0000256" key="5">
    <source>
        <dbReference type="ARBA" id="ARBA00022960"/>
    </source>
</evidence>
<dbReference type="GO" id="GO:0005975">
    <property type="term" value="P:carbohydrate metabolic process"/>
    <property type="evidence" value="ECO:0007669"/>
    <property type="project" value="InterPro"/>
</dbReference>
<dbReference type="UniPathway" id="UPA00219"/>
<dbReference type="CDD" id="cd03785">
    <property type="entry name" value="GT28_MurG"/>
    <property type="match status" value="1"/>
</dbReference>
<keyword evidence="3 10" id="KW-0328">Glycosyltransferase</keyword>
<evidence type="ECO:0000256" key="3">
    <source>
        <dbReference type="ARBA" id="ARBA00022676"/>
    </source>
</evidence>
<keyword evidence="1 10" id="KW-1003">Cell membrane</keyword>
<dbReference type="HAMAP" id="MF_00033">
    <property type="entry name" value="MurG"/>
    <property type="match status" value="1"/>
</dbReference>
<reference evidence="14" key="1">
    <citation type="submission" date="2016-10" db="EMBL/GenBank/DDBJ databases">
        <authorList>
            <person name="Varghese N."/>
            <person name="Submissions S."/>
        </authorList>
    </citation>
    <scope>NUCLEOTIDE SEQUENCE [LARGE SCALE GENOMIC DNA]</scope>
    <source>
        <strain evidence="14">DSM 22619</strain>
    </source>
</reference>
<keyword evidence="9 10" id="KW-0961">Cell wall biogenesis/degradation</keyword>
<comment type="function">
    <text evidence="10">Cell wall formation. Catalyzes the transfer of a GlcNAc subunit on undecaprenyl-pyrophosphoryl-MurNAc-pentapeptide (lipid intermediate I) to form undecaprenyl-pyrophosphoryl-MurNAc-(pentapeptide)GlcNAc (lipid intermediate II).</text>
</comment>
<feature type="binding site" evidence="10">
    <location>
        <position position="126"/>
    </location>
    <ligand>
        <name>UDP-N-acetyl-alpha-D-glucosamine</name>
        <dbReference type="ChEBI" id="CHEBI:57705"/>
    </ligand>
</feature>
<feature type="binding site" evidence="10">
    <location>
        <position position="202"/>
    </location>
    <ligand>
        <name>UDP-N-acetyl-alpha-D-glucosamine</name>
        <dbReference type="ChEBI" id="CHEBI:57705"/>
    </ligand>
</feature>
<dbReference type="InterPro" id="IPR007235">
    <property type="entry name" value="Glyco_trans_28_C"/>
</dbReference>
<dbReference type="Gene3D" id="3.40.50.2000">
    <property type="entry name" value="Glycogen Phosphorylase B"/>
    <property type="match status" value="2"/>
</dbReference>
<dbReference type="STRING" id="604330.SAMN04489857_0621"/>
<keyword evidence="7 10" id="KW-0472">Membrane</keyword>
<feature type="domain" description="Glycosyltransferase family 28 N-terminal" evidence="11">
    <location>
        <begin position="7"/>
        <end position="143"/>
    </location>
</feature>
<feature type="domain" description="Glycosyl transferase family 28 C-terminal" evidence="12">
    <location>
        <begin position="195"/>
        <end position="355"/>
    </location>
</feature>
<evidence type="ECO:0000256" key="1">
    <source>
        <dbReference type="ARBA" id="ARBA00022475"/>
    </source>
</evidence>
<comment type="pathway">
    <text evidence="10">Cell wall biogenesis; peptidoglycan biosynthesis.</text>
</comment>
<feature type="binding site" evidence="10">
    <location>
        <position position="172"/>
    </location>
    <ligand>
        <name>UDP-N-acetyl-alpha-D-glucosamine</name>
        <dbReference type="ChEBI" id="CHEBI:57705"/>
    </ligand>
</feature>
<protein>
    <recommendedName>
        <fullName evidence="10">UDP-N-acetylglucosamine--N-acetylmuramyl-(pentapeptide) pyrophosphoryl-undecaprenol N-acetylglucosamine transferase</fullName>
        <ecNumber evidence="10">2.4.1.227</ecNumber>
    </recommendedName>
    <alternativeName>
        <fullName evidence="10">Undecaprenyl-PP-MurNAc-pentapeptide-UDPGlcNAc GlcNAc transferase</fullName>
    </alternativeName>
</protein>